<evidence type="ECO:0000259" key="12">
    <source>
        <dbReference type="SMART" id="SM00984"/>
    </source>
</evidence>
<feature type="binding site" evidence="11">
    <location>
        <position position="120"/>
    </location>
    <ligand>
        <name>NAD(+)</name>
        <dbReference type="ChEBI" id="CHEBI:57540"/>
    </ligand>
</feature>
<comment type="similarity">
    <text evidence="2 8">Belongs to the UDP-glucose/GDP-mannose dehydrogenase family.</text>
</comment>
<dbReference type="InterPro" id="IPR001732">
    <property type="entry name" value="UDP-Glc/GDP-Man_DH_N"/>
</dbReference>
<dbReference type="SMART" id="SM00984">
    <property type="entry name" value="UDPG_MGDP_dh_C"/>
    <property type="match status" value="1"/>
</dbReference>
<dbReference type="RefSeq" id="WP_138075358.1">
    <property type="nucleotide sequence ID" value="NZ_VAJM01000001.1"/>
</dbReference>
<feature type="binding site" evidence="11">
    <location>
        <position position="34"/>
    </location>
    <ligand>
        <name>NAD(+)</name>
        <dbReference type="ChEBI" id="CHEBI:57540"/>
    </ligand>
</feature>
<feature type="binding site" evidence="10">
    <location>
        <position position="205"/>
    </location>
    <ligand>
        <name>substrate</name>
    </ligand>
</feature>
<dbReference type="InterPro" id="IPR014027">
    <property type="entry name" value="UDP-Glc/GDP-Man_DH_C"/>
</dbReference>
<accession>A0A5R8WY67</accession>
<protein>
    <recommendedName>
        <fullName evidence="4 8">UDP-glucose 6-dehydrogenase</fullName>
        <ecNumber evidence="3 8">1.1.1.22</ecNumber>
    </recommendedName>
</protein>
<feature type="binding site" evidence="11">
    <location>
        <position position="271"/>
    </location>
    <ligand>
        <name>NAD(+)</name>
        <dbReference type="ChEBI" id="CHEBI:57540"/>
    </ligand>
</feature>
<dbReference type="GO" id="GO:0051287">
    <property type="term" value="F:NAD binding"/>
    <property type="evidence" value="ECO:0007669"/>
    <property type="project" value="InterPro"/>
</dbReference>
<dbReference type="GO" id="GO:0006065">
    <property type="term" value="P:UDP-glucuronate biosynthetic process"/>
    <property type="evidence" value="ECO:0007669"/>
    <property type="project" value="UniProtKB-UniPathway"/>
</dbReference>
<feature type="binding site" evidence="11">
    <location>
        <position position="29"/>
    </location>
    <ligand>
        <name>NAD(+)</name>
        <dbReference type="ChEBI" id="CHEBI:57540"/>
    </ligand>
</feature>
<feature type="binding site" evidence="10">
    <location>
        <begin position="257"/>
        <end position="261"/>
    </location>
    <ligand>
        <name>substrate</name>
    </ligand>
</feature>
<keyword evidence="5 8" id="KW-0560">Oxidoreductase</keyword>
<evidence type="ECO:0000256" key="3">
    <source>
        <dbReference type="ARBA" id="ARBA00012954"/>
    </source>
</evidence>
<name>A0A5R8WY67_9BACT</name>
<dbReference type="Gene3D" id="1.20.5.100">
    <property type="entry name" value="Cytochrome c1, transmembrane anchor, C-terminal"/>
    <property type="match status" value="1"/>
</dbReference>
<dbReference type="InterPro" id="IPR008927">
    <property type="entry name" value="6-PGluconate_DH-like_C_sf"/>
</dbReference>
<dbReference type="InterPro" id="IPR028357">
    <property type="entry name" value="UDPglc_DH_bac"/>
</dbReference>
<feature type="binding site" evidence="10">
    <location>
        <position position="326"/>
    </location>
    <ligand>
        <name>substrate</name>
    </ligand>
</feature>
<organism evidence="13 14">
    <name type="scientific">Hymenobacter jeollabukensis</name>
    <dbReference type="NCBI Taxonomy" id="2025313"/>
    <lineage>
        <taxon>Bacteria</taxon>
        <taxon>Pseudomonadati</taxon>
        <taxon>Bacteroidota</taxon>
        <taxon>Cytophagia</taxon>
        <taxon>Cytophagales</taxon>
        <taxon>Hymenobacteraceae</taxon>
        <taxon>Hymenobacter</taxon>
    </lineage>
</organism>
<evidence type="ECO:0000256" key="4">
    <source>
        <dbReference type="ARBA" id="ARBA00015132"/>
    </source>
</evidence>
<dbReference type="SUPFAM" id="SSF48179">
    <property type="entry name" value="6-phosphogluconate dehydrogenase C-terminal domain-like"/>
    <property type="match status" value="1"/>
</dbReference>
<evidence type="ECO:0000256" key="11">
    <source>
        <dbReference type="PIRSR" id="PIRSR500134-3"/>
    </source>
</evidence>
<keyword evidence="6 8" id="KW-0520">NAD</keyword>
<dbReference type="EMBL" id="VAJM01000001">
    <property type="protein sequence ID" value="TLM97114.1"/>
    <property type="molecule type" value="Genomic_DNA"/>
</dbReference>
<evidence type="ECO:0000313" key="14">
    <source>
        <dbReference type="Proteomes" id="UP000305517"/>
    </source>
</evidence>
<dbReference type="PIRSF" id="PIRSF000124">
    <property type="entry name" value="UDPglc_GDPman_dh"/>
    <property type="match status" value="1"/>
</dbReference>
<dbReference type="Pfam" id="PF03720">
    <property type="entry name" value="UDPG_MGDP_dh_C"/>
    <property type="match status" value="1"/>
</dbReference>
<feature type="binding site" evidence="11">
    <location>
        <position position="333"/>
    </location>
    <ligand>
        <name>NAD(+)</name>
        <dbReference type="ChEBI" id="CHEBI:57540"/>
    </ligand>
</feature>
<feature type="binding site" evidence="10">
    <location>
        <begin position="153"/>
        <end position="156"/>
    </location>
    <ligand>
        <name>substrate</name>
    </ligand>
</feature>
<dbReference type="Gene3D" id="3.40.50.720">
    <property type="entry name" value="NAD(P)-binding Rossmann-like Domain"/>
    <property type="match status" value="2"/>
</dbReference>
<dbReference type="PANTHER" id="PTHR43750">
    <property type="entry name" value="UDP-GLUCOSE 6-DEHYDROGENASE TUAD"/>
    <property type="match status" value="1"/>
</dbReference>
<proteinExistence type="inferred from homology"/>
<comment type="caution">
    <text evidence="13">The sequence shown here is derived from an EMBL/GenBank/DDBJ whole genome shotgun (WGS) entry which is preliminary data.</text>
</comment>
<feature type="binding site" evidence="10">
    <location>
        <position position="265"/>
    </location>
    <ligand>
        <name>substrate</name>
    </ligand>
</feature>
<evidence type="ECO:0000256" key="2">
    <source>
        <dbReference type="ARBA" id="ARBA00006601"/>
    </source>
</evidence>
<dbReference type="EC" id="1.1.1.22" evidence="3 8"/>
<feature type="binding site" evidence="11">
    <location>
        <position position="156"/>
    </location>
    <ligand>
        <name>NAD(+)</name>
        <dbReference type="ChEBI" id="CHEBI:57540"/>
    </ligand>
</feature>
<dbReference type="PIRSF" id="PIRSF500134">
    <property type="entry name" value="UDPglc_DH_bac"/>
    <property type="match status" value="1"/>
</dbReference>
<dbReference type="GO" id="GO:0000271">
    <property type="term" value="P:polysaccharide biosynthetic process"/>
    <property type="evidence" value="ECO:0007669"/>
    <property type="project" value="InterPro"/>
</dbReference>
<dbReference type="InterPro" id="IPR036291">
    <property type="entry name" value="NAD(P)-bd_dom_sf"/>
</dbReference>
<dbReference type="Pfam" id="PF00984">
    <property type="entry name" value="UDPG_MGDP_dh"/>
    <property type="match status" value="1"/>
</dbReference>
<feature type="binding site" evidence="11">
    <location>
        <position position="84"/>
    </location>
    <ligand>
        <name>NAD(+)</name>
        <dbReference type="ChEBI" id="CHEBI:57540"/>
    </ligand>
</feature>
<evidence type="ECO:0000256" key="5">
    <source>
        <dbReference type="ARBA" id="ARBA00023002"/>
    </source>
</evidence>
<dbReference type="Pfam" id="PF03721">
    <property type="entry name" value="UDPG_MGDP_dh_N"/>
    <property type="match status" value="1"/>
</dbReference>
<dbReference type="GO" id="GO:0003979">
    <property type="term" value="F:UDP-glucose 6-dehydrogenase activity"/>
    <property type="evidence" value="ECO:0007669"/>
    <property type="project" value="UniProtKB-EC"/>
</dbReference>
<dbReference type="InterPro" id="IPR017476">
    <property type="entry name" value="UDP-Glc/GDP-Man"/>
</dbReference>
<feature type="active site" description="Nucleophile" evidence="9">
    <location>
        <position position="268"/>
    </location>
</feature>
<dbReference type="NCBIfam" id="TIGR03026">
    <property type="entry name" value="NDP-sugDHase"/>
    <property type="match status" value="1"/>
</dbReference>
<gene>
    <name evidence="13" type="ORF">FDY95_03740</name>
</gene>
<dbReference type="InterPro" id="IPR014026">
    <property type="entry name" value="UDP-Glc/GDP-Man_DH_dimer"/>
</dbReference>
<reference evidence="13 14" key="1">
    <citation type="submission" date="2019-05" db="EMBL/GenBank/DDBJ databases">
        <title>Hymenobacter edaphi sp. nov., isolated from abandoned arsenic-contaminated farmland soil.</title>
        <authorList>
            <person name="Nie L."/>
        </authorList>
    </citation>
    <scope>NUCLEOTIDE SEQUENCE [LARGE SCALE GENOMIC DNA]</scope>
    <source>
        <strain evidence="13 14">1-3-3-8</strain>
    </source>
</reference>
<evidence type="ECO:0000256" key="7">
    <source>
        <dbReference type="ARBA" id="ARBA00047473"/>
    </source>
</evidence>
<dbReference type="SUPFAM" id="SSF51735">
    <property type="entry name" value="NAD(P)-binding Rossmann-fold domains"/>
    <property type="match status" value="1"/>
</dbReference>
<evidence type="ECO:0000256" key="1">
    <source>
        <dbReference type="ARBA" id="ARBA00004701"/>
    </source>
</evidence>
<comment type="pathway">
    <text evidence="1">Nucleotide-sugar biosynthesis; UDP-alpha-D-glucuronate biosynthesis; UDP-alpha-D-glucuronate from UDP-alpha-D-glucose: step 1/1.</text>
</comment>
<dbReference type="PANTHER" id="PTHR43750:SF3">
    <property type="entry name" value="UDP-GLUCOSE 6-DEHYDROGENASE TUAD"/>
    <property type="match status" value="1"/>
</dbReference>
<dbReference type="Proteomes" id="UP000305517">
    <property type="component" value="Unassembled WGS sequence"/>
</dbReference>
<evidence type="ECO:0000256" key="10">
    <source>
        <dbReference type="PIRSR" id="PIRSR500134-2"/>
    </source>
</evidence>
<sequence length="430" mass="47507">MITVLGLGFVGLTTALGFSKKGFKVYGIDVDAARVESIRRYEVPFYEPHLEDALREELGHNFVVDASLEEAVNDSRAVIICVGTPGLPDGQANLAYLLDAVREVFAVSDADYRVLVVKSTVPPSTVARAVQPFVAELSQQYGKQLGLASNPEFLREGHAWNDFMHPDRVVVGVQDEAAKEVLAELYLPFNAPVHFVDFSTAEFVKYLSNTLLSTLVSFANEMAMIAHHIGGIDVPAAFQLLHQDRRWSGTPAAMASYVFPGCGYGGYCLPKDTAALNSIAQTHGYQPKMLPANLQINEDIKDFVVEQIAAQVTPQQRIGILGLSFKSGSDDVRLSPSRAIIEKLRARGYTRIVAYDPMANEVFARETQLPIAYADSLPELVEQVDALVLLTSWPEFRQRRELLASKPLFDFRYALTEQQVQHPPLVPLAR</sequence>
<dbReference type="InterPro" id="IPR036220">
    <property type="entry name" value="UDP-Glc/GDP-Man_DH_C_sf"/>
</dbReference>
<feature type="domain" description="UDP-glucose/GDP-mannose dehydrogenase C-terminal" evidence="12">
    <location>
        <begin position="319"/>
        <end position="417"/>
    </location>
</feature>
<dbReference type="AlphaFoldDB" id="A0A5R8WY67"/>
<comment type="catalytic activity">
    <reaction evidence="7 8">
        <text>UDP-alpha-D-glucose + 2 NAD(+) + H2O = UDP-alpha-D-glucuronate + 2 NADH + 3 H(+)</text>
        <dbReference type="Rhea" id="RHEA:23596"/>
        <dbReference type="ChEBI" id="CHEBI:15377"/>
        <dbReference type="ChEBI" id="CHEBI:15378"/>
        <dbReference type="ChEBI" id="CHEBI:57540"/>
        <dbReference type="ChEBI" id="CHEBI:57945"/>
        <dbReference type="ChEBI" id="CHEBI:58052"/>
        <dbReference type="ChEBI" id="CHEBI:58885"/>
        <dbReference type="EC" id="1.1.1.22"/>
    </reaction>
</comment>
<evidence type="ECO:0000313" key="13">
    <source>
        <dbReference type="EMBL" id="TLM97114.1"/>
    </source>
</evidence>
<dbReference type="OrthoDB" id="9803238at2"/>
<keyword evidence="14" id="KW-1185">Reference proteome</keyword>
<evidence type="ECO:0000256" key="6">
    <source>
        <dbReference type="ARBA" id="ARBA00023027"/>
    </source>
</evidence>
<evidence type="ECO:0000256" key="9">
    <source>
        <dbReference type="PIRSR" id="PIRSR500134-1"/>
    </source>
</evidence>
<evidence type="ECO:0000256" key="8">
    <source>
        <dbReference type="PIRNR" id="PIRNR000124"/>
    </source>
</evidence>
<dbReference type="UniPathway" id="UPA00038">
    <property type="reaction ID" value="UER00491"/>
</dbReference>
<dbReference type="SUPFAM" id="SSF52413">
    <property type="entry name" value="UDP-glucose/GDP-mannose dehydrogenase C-terminal domain"/>
    <property type="match status" value="1"/>
</dbReference>